<dbReference type="InterPro" id="IPR020846">
    <property type="entry name" value="MFS_dom"/>
</dbReference>
<sequence length="554" mass="61639">MAYDDVLISIGQFGRYQKRIYLLLCLPAISCALHKLSGVFLQAKVAHRCRLPIDDDNSTYYILPNGSVESLFYPWDEGQGSWSTCLRYDTNYSSQYFSSGVPATSTVTCSSWLYDKSIYESTISVEWDLVCDRAWLRAISDSLLMLGVMLGSIIFGALSDRLGRRPIFFISLVLQVIFGVLVGISPDVYTYMLTRMVVGATTSGVFLVAYVIAMELVGPKRRMFTGVAFQLFFTAGFLVTAGAAYLIRNWRLLQIALTLPGIAFFSYWWFIPESVRWLLTKGRTEEAKENLRAVARENKKVLNESMLEDLCAQSEADRKAVVNGAEPIKRPSLIDLFKYPNLRKKSLIIFFLWFVNSGTYYGLSWNTSNLGGNEYLNFVISGAVEVPAYTFLILTLDKWGRKLILCGAMILAGLCLLATVFVPHDMQWLNIVLAMGGKLAISSSYGTVYVLTAEQFPTVIRNVGLGAASTFARVGGILAPYANIMAEVWTPLPLIIFGALALSSGTLALALPETLNKKLPETIEDGESFGKKEKKLVVEEKNCEEMVHLNSHKS</sequence>
<keyword evidence="2 5" id="KW-0812">Transmembrane</keyword>
<dbReference type="Pfam" id="PF00083">
    <property type="entry name" value="Sugar_tr"/>
    <property type="match status" value="1"/>
</dbReference>
<feature type="transmembrane region" description="Helical" evidence="5">
    <location>
        <begin position="346"/>
        <end position="363"/>
    </location>
</feature>
<feature type="transmembrane region" description="Helical" evidence="5">
    <location>
        <begin position="134"/>
        <end position="155"/>
    </location>
</feature>
<protein>
    <submittedName>
        <fullName evidence="7">Putative synaptic vesicle transporter svop</fullName>
    </submittedName>
</protein>
<feature type="transmembrane region" description="Helical" evidence="5">
    <location>
        <begin position="20"/>
        <end position="41"/>
    </location>
</feature>
<feature type="transmembrane region" description="Helical" evidence="5">
    <location>
        <begin position="428"/>
        <end position="451"/>
    </location>
</feature>
<evidence type="ECO:0000256" key="2">
    <source>
        <dbReference type="ARBA" id="ARBA00022692"/>
    </source>
</evidence>
<evidence type="ECO:0000256" key="4">
    <source>
        <dbReference type="ARBA" id="ARBA00023136"/>
    </source>
</evidence>
<dbReference type="CDD" id="cd17317">
    <property type="entry name" value="MFS_SLC22"/>
    <property type="match status" value="1"/>
</dbReference>
<dbReference type="SUPFAM" id="SSF103473">
    <property type="entry name" value="MFS general substrate transporter"/>
    <property type="match status" value="1"/>
</dbReference>
<feature type="transmembrane region" description="Helical" evidence="5">
    <location>
        <begin position="192"/>
        <end position="212"/>
    </location>
</feature>
<keyword evidence="3 5" id="KW-1133">Transmembrane helix</keyword>
<dbReference type="EMBL" id="GBGD01001037">
    <property type="protein sequence ID" value="JAC87852.1"/>
    <property type="molecule type" value="mRNA"/>
</dbReference>
<dbReference type="GO" id="GO:0016020">
    <property type="term" value="C:membrane"/>
    <property type="evidence" value="ECO:0007669"/>
    <property type="project" value="UniProtKB-SubCell"/>
</dbReference>
<proteinExistence type="evidence at transcript level"/>
<feature type="transmembrane region" description="Helical" evidence="5">
    <location>
        <begin position="463"/>
        <end position="482"/>
    </location>
</feature>
<name>A0A069DW20_9HEMI</name>
<feature type="transmembrane region" description="Helical" evidence="5">
    <location>
        <begin position="252"/>
        <end position="271"/>
    </location>
</feature>
<feature type="transmembrane region" description="Helical" evidence="5">
    <location>
        <begin position="375"/>
        <end position="396"/>
    </location>
</feature>
<evidence type="ECO:0000259" key="6">
    <source>
        <dbReference type="PROSITE" id="PS50850"/>
    </source>
</evidence>
<accession>A0A069DW20</accession>
<feature type="transmembrane region" description="Helical" evidence="5">
    <location>
        <begin position="224"/>
        <end position="246"/>
    </location>
</feature>
<dbReference type="PROSITE" id="PS00216">
    <property type="entry name" value="SUGAR_TRANSPORT_1"/>
    <property type="match status" value="1"/>
</dbReference>
<feature type="transmembrane region" description="Helical" evidence="5">
    <location>
        <begin position="403"/>
        <end position="422"/>
    </location>
</feature>
<feature type="domain" description="Major facilitator superfamily (MFS) profile" evidence="6">
    <location>
        <begin position="91"/>
        <end position="516"/>
    </location>
</feature>
<dbReference type="InterPro" id="IPR005828">
    <property type="entry name" value="MFS_sugar_transport-like"/>
</dbReference>
<dbReference type="Gene3D" id="1.20.1250.20">
    <property type="entry name" value="MFS general substrate transporter like domains"/>
    <property type="match status" value="1"/>
</dbReference>
<dbReference type="InterPro" id="IPR005829">
    <property type="entry name" value="Sugar_transporter_CS"/>
</dbReference>
<reference evidence="7" key="1">
    <citation type="journal article" date="2015" name="J. Med. Entomol.">
        <title>A Deep Insight Into the Sialotranscriptome of the Chagas Disease Vector, Panstrongylus megistus (Hemiptera: Heteroptera).</title>
        <authorList>
            <person name="Ribeiro J.M."/>
            <person name="Schwarz A."/>
            <person name="Francischetti I.M."/>
        </authorList>
    </citation>
    <scope>NUCLEOTIDE SEQUENCE</scope>
    <source>
        <tissue evidence="7">Salivary glands</tissue>
    </source>
</reference>
<dbReference type="AlphaFoldDB" id="A0A069DW20"/>
<evidence type="ECO:0000256" key="3">
    <source>
        <dbReference type="ARBA" id="ARBA00022989"/>
    </source>
</evidence>
<evidence type="ECO:0000313" key="7">
    <source>
        <dbReference type="EMBL" id="JAC87852.1"/>
    </source>
</evidence>
<keyword evidence="4 5" id="KW-0472">Membrane</keyword>
<comment type="subcellular location">
    <subcellularLocation>
        <location evidence="1">Membrane</location>
        <topology evidence="1">Multi-pass membrane protein</topology>
    </subcellularLocation>
</comment>
<evidence type="ECO:0000256" key="5">
    <source>
        <dbReference type="SAM" id="Phobius"/>
    </source>
</evidence>
<feature type="transmembrane region" description="Helical" evidence="5">
    <location>
        <begin position="488"/>
        <end position="511"/>
    </location>
</feature>
<organism evidence="7">
    <name type="scientific">Panstrongylus megistus</name>
    <dbReference type="NCBI Taxonomy" id="65343"/>
    <lineage>
        <taxon>Eukaryota</taxon>
        <taxon>Metazoa</taxon>
        <taxon>Ecdysozoa</taxon>
        <taxon>Arthropoda</taxon>
        <taxon>Hexapoda</taxon>
        <taxon>Insecta</taxon>
        <taxon>Pterygota</taxon>
        <taxon>Neoptera</taxon>
        <taxon>Paraneoptera</taxon>
        <taxon>Hemiptera</taxon>
        <taxon>Heteroptera</taxon>
        <taxon>Panheteroptera</taxon>
        <taxon>Cimicomorpha</taxon>
        <taxon>Reduviidae</taxon>
        <taxon>Triatominae</taxon>
        <taxon>Panstrongylus</taxon>
    </lineage>
</organism>
<dbReference type="PROSITE" id="PS50850">
    <property type="entry name" value="MFS"/>
    <property type="match status" value="1"/>
</dbReference>
<dbReference type="InterPro" id="IPR036259">
    <property type="entry name" value="MFS_trans_sf"/>
</dbReference>
<evidence type="ECO:0000256" key="1">
    <source>
        <dbReference type="ARBA" id="ARBA00004141"/>
    </source>
</evidence>
<dbReference type="GO" id="GO:0022857">
    <property type="term" value="F:transmembrane transporter activity"/>
    <property type="evidence" value="ECO:0007669"/>
    <property type="project" value="InterPro"/>
</dbReference>
<feature type="transmembrane region" description="Helical" evidence="5">
    <location>
        <begin position="167"/>
        <end position="186"/>
    </location>
</feature>
<dbReference type="PANTHER" id="PTHR24064">
    <property type="entry name" value="SOLUTE CARRIER FAMILY 22 MEMBER"/>
    <property type="match status" value="1"/>
</dbReference>